<gene>
    <name evidence="2" type="ORF">DDZ18_06690</name>
</gene>
<dbReference type="AlphaFoldDB" id="A0A2U2BTN0"/>
<comment type="caution">
    <text evidence="2">The sequence shown here is derived from an EMBL/GenBank/DDBJ whole genome shotgun (WGS) entry which is preliminary data.</text>
</comment>
<keyword evidence="3" id="KW-1185">Reference proteome</keyword>
<keyword evidence="1" id="KW-1133">Transmembrane helix</keyword>
<keyword evidence="1" id="KW-0472">Membrane</keyword>
<evidence type="ECO:0000256" key="1">
    <source>
        <dbReference type="SAM" id="Phobius"/>
    </source>
</evidence>
<name>A0A2U2BTN0_9PROT</name>
<feature type="transmembrane region" description="Helical" evidence="1">
    <location>
        <begin position="43"/>
        <end position="66"/>
    </location>
</feature>
<sequence length="286" mass="31839">MLSSVIAFVALLDEHFNLAIRLSILVKLLTDAYAWVRSWLFDLLPFVVPPLVQDALVIGSLVFVALNLESLRRTRRPWVISLVRHAITFARDKNDAEKRYFQNLYIYAIVPVISFVIACIYIATSVSGSIDIPFLNRLEADSLLYQSAIAGGLFVASASILIAIFFSMAFLLEDVNCVVDPKTKEKACDDRIDTIDPLPLRIIFYIYLVVVALGVVAAAFMTVLISSIITSLFRSWRSIGLLAGGLCALIGLNFLFLNYLDPILLDPPPALRDLINADLSRLVEDR</sequence>
<evidence type="ECO:0000313" key="3">
    <source>
        <dbReference type="Proteomes" id="UP000245168"/>
    </source>
</evidence>
<reference evidence="3" key="1">
    <citation type="submission" date="2018-05" db="EMBL/GenBank/DDBJ databases">
        <authorList>
            <person name="Liu B.-T."/>
        </authorList>
    </citation>
    <scope>NUCLEOTIDE SEQUENCE [LARGE SCALE GENOMIC DNA]</scope>
    <source>
        <strain evidence="3">WD6-1</strain>
    </source>
</reference>
<feature type="transmembrane region" description="Helical" evidence="1">
    <location>
        <begin position="204"/>
        <end position="233"/>
    </location>
</feature>
<organism evidence="2 3">
    <name type="scientific">Marinicauda salina</name>
    <dbReference type="NCBI Taxonomy" id="2135793"/>
    <lineage>
        <taxon>Bacteria</taxon>
        <taxon>Pseudomonadati</taxon>
        <taxon>Pseudomonadota</taxon>
        <taxon>Alphaproteobacteria</taxon>
        <taxon>Maricaulales</taxon>
        <taxon>Maricaulaceae</taxon>
        <taxon>Marinicauda</taxon>
    </lineage>
</organism>
<feature type="transmembrane region" description="Helical" evidence="1">
    <location>
        <begin position="239"/>
        <end position="260"/>
    </location>
</feature>
<feature type="transmembrane region" description="Helical" evidence="1">
    <location>
        <begin position="143"/>
        <end position="172"/>
    </location>
</feature>
<accession>A0A2U2BTN0</accession>
<protein>
    <submittedName>
        <fullName evidence="2">Uncharacterized protein</fullName>
    </submittedName>
</protein>
<evidence type="ECO:0000313" key="2">
    <source>
        <dbReference type="EMBL" id="PWE17366.1"/>
    </source>
</evidence>
<dbReference type="Proteomes" id="UP000245168">
    <property type="component" value="Unassembled WGS sequence"/>
</dbReference>
<keyword evidence="1" id="KW-0812">Transmembrane</keyword>
<dbReference type="EMBL" id="QEXV01000003">
    <property type="protein sequence ID" value="PWE17366.1"/>
    <property type="molecule type" value="Genomic_DNA"/>
</dbReference>
<feature type="transmembrane region" description="Helical" evidence="1">
    <location>
        <begin position="104"/>
        <end position="123"/>
    </location>
</feature>
<proteinExistence type="predicted"/>